<dbReference type="AlphaFoldDB" id="A0A183ASM3"/>
<evidence type="ECO:0000313" key="3">
    <source>
        <dbReference type="Proteomes" id="UP000272942"/>
    </source>
</evidence>
<reference evidence="4" key="1">
    <citation type="submission" date="2016-06" db="UniProtKB">
        <authorList>
            <consortium name="WormBaseParasite"/>
        </authorList>
    </citation>
    <scope>IDENTIFICATION</scope>
</reference>
<dbReference type="Proteomes" id="UP000272942">
    <property type="component" value="Unassembled WGS sequence"/>
</dbReference>
<evidence type="ECO:0000313" key="2">
    <source>
        <dbReference type="EMBL" id="VDP86255.1"/>
    </source>
</evidence>
<name>A0A183ASM3_9TREM</name>
<sequence>MSVIRHRPHSFFARLPVSVTKRMHIGPIEQQQHKQLRRLQQQQQQQLRRRRVQHDQHLRRDGTKNELVYWISGIECVNMRTRRHRQTERTNLGTITSTE</sequence>
<reference evidence="2 3" key="2">
    <citation type="submission" date="2018-11" db="EMBL/GenBank/DDBJ databases">
        <authorList>
            <consortium name="Pathogen Informatics"/>
        </authorList>
    </citation>
    <scope>NUCLEOTIDE SEQUENCE [LARGE SCALE GENOMIC DNA]</scope>
    <source>
        <strain evidence="2 3">Egypt</strain>
    </source>
</reference>
<evidence type="ECO:0000313" key="4">
    <source>
        <dbReference type="WBParaSite" id="ECPE_0000999001-mRNA-1"/>
    </source>
</evidence>
<accession>A0A183ASM3</accession>
<proteinExistence type="predicted"/>
<organism evidence="4">
    <name type="scientific">Echinostoma caproni</name>
    <dbReference type="NCBI Taxonomy" id="27848"/>
    <lineage>
        <taxon>Eukaryota</taxon>
        <taxon>Metazoa</taxon>
        <taxon>Spiralia</taxon>
        <taxon>Lophotrochozoa</taxon>
        <taxon>Platyhelminthes</taxon>
        <taxon>Trematoda</taxon>
        <taxon>Digenea</taxon>
        <taxon>Plagiorchiida</taxon>
        <taxon>Echinostomata</taxon>
        <taxon>Echinostomatoidea</taxon>
        <taxon>Echinostomatidae</taxon>
        <taxon>Echinostoma</taxon>
    </lineage>
</organism>
<dbReference type="EMBL" id="UZAN01048238">
    <property type="protein sequence ID" value="VDP86255.1"/>
    <property type="molecule type" value="Genomic_DNA"/>
</dbReference>
<evidence type="ECO:0000256" key="1">
    <source>
        <dbReference type="SAM" id="MobiDB-lite"/>
    </source>
</evidence>
<protein>
    <submittedName>
        <fullName evidence="2 4">Uncharacterized protein</fullName>
    </submittedName>
</protein>
<dbReference type="WBParaSite" id="ECPE_0000999001-mRNA-1">
    <property type="protein sequence ID" value="ECPE_0000999001-mRNA-1"/>
    <property type="gene ID" value="ECPE_0000999001"/>
</dbReference>
<feature type="region of interest" description="Disordered" evidence="1">
    <location>
        <begin position="30"/>
        <end position="59"/>
    </location>
</feature>
<keyword evidence="3" id="KW-1185">Reference proteome</keyword>
<gene>
    <name evidence="2" type="ORF">ECPE_LOCUS9958</name>
</gene>